<name>A0A8C3XM13_CHESE</name>
<dbReference type="AlphaFoldDB" id="A0A8C3XM13"/>
<reference evidence="2" key="2">
    <citation type="submission" date="2025-09" db="UniProtKB">
        <authorList>
            <consortium name="Ensembl"/>
        </authorList>
    </citation>
    <scope>IDENTIFICATION</scope>
</reference>
<dbReference type="Ensembl" id="ENSCSRT00000008240.1">
    <property type="protein sequence ID" value="ENSCSRP00000007971.1"/>
    <property type="gene ID" value="ENSCSRG00000005880.1"/>
</dbReference>
<feature type="transmembrane region" description="Helical" evidence="1">
    <location>
        <begin position="66"/>
        <end position="87"/>
    </location>
</feature>
<dbReference type="GO" id="GO:0071782">
    <property type="term" value="C:endoplasmic reticulum tubular network"/>
    <property type="evidence" value="ECO:0007669"/>
    <property type="project" value="TreeGrafter"/>
</dbReference>
<keyword evidence="3" id="KW-1185">Reference proteome</keyword>
<keyword evidence="1" id="KW-0472">Membrane</keyword>
<dbReference type="PANTHER" id="PTHR22166">
    <property type="entry name" value="ENDOPLASMIC RETICULUM JUNCTION FORMATION PROTEIN LUNAPARK"/>
    <property type="match status" value="1"/>
</dbReference>
<organism evidence="2 3">
    <name type="scientific">Chelydra serpentina</name>
    <name type="common">Snapping turtle</name>
    <name type="synonym">Testudo serpentina</name>
    <dbReference type="NCBI Taxonomy" id="8475"/>
    <lineage>
        <taxon>Eukaryota</taxon>
        <taxon>Metazoa</taxon>
        <taxon>Chordata</taxon>
        <taxon>Craniata</taxon>
        <taxon>Vertebrata</taxon>
        <taxon>Euteleostomi</taxon>
        <taxon>Archelosauria</taxon>
        <taxon>Testudinata</taxon>
        <taxon>Testudines</taxon>
        <taxon>Cryptodira</taxon>
        <taxon>Durocryptodira</taxon>
        <taxon>Americhelydia</taxon>
        <taxon>Chelydroidea</taxon>
        <taxon>Chelydridae</taxon>
        <taxon>Chelydra</taxon>
    </lineage>
</organism>
<accession>A0A8C3XM13</accession>
<keyword evidence="1" id="KW-0812">Transmembrane</keyword>
<reference evidence="2" key="1">
    <citation type="submission" date="2025-08" db="UniProtKB">
        <authorList>
            <consortium name="Ensembl"/>
        </authorList>
    </citation>
    <scope>IDENTIFICATION</scope>
</reference>
<evidence type="ECO:0000313" key="3">
    <source>
        <dbReference type="Proteomes" id="UP000694403"/>
    </source>
</evidence>
<feature type="transmembrane region" description="Helical" evidence="1">
    <location>
        <begin position="35"/>
        <end position="54"/>
    </location>
</feature>
<sequence length="139" mass="17051">YSGLHLKILYLQEIQALEEFREKNQRLQKIWVGRLLLYSSILYLITCLIVYLWYLPDEWTARLIMMLPFFAFPLIVWFIRTVLIFFFSKRTERNSKYLFSFFSNPVELFSRSETQYNISFQERNDDFLVEAQNWDLVDF</sequence>
<protein>
    <submittedName>
        <fullName evidence="2">Uncharacterized protein</fullName>
    </submittedName>
</protein>
<proteinExistence type="predicted"/>
<dbReference type="InterPro" id="IPR040115">
    <property type="entry name" value="Lnp"/>
</dbReference>
<keyword evidence="1" id="KW-1133">Transmembrane helix</keyword>
<dbReference type="GO" id="GO:0071786">
    <property type="term" value="P:endoplasmic reticulum tubular network organization"/>
    <property type="evidence" value="ECO:0007669"/>
    <property type="project" value="InterPro"/>
</dbReference>
<dbReference type="PANTHER" id="PTHR22166:SF12">
    <property type="entry name" value="ENDOPLASMIC RETICULUM JUNCTION FORMATION PROTEIN LUNAPARK"/>
    <property type="match status" value="1"/>
</dbReference>
<evidence type="ECO:0000256" key="1">
    <source>
        <dbReference type="SAM" id="Phobius"/>
    </source>
</evidence>
<evidence type="ECO:0000313" key="2">
    <source>
        <dbReference type="Ensembl" id="ENSCSRP00000007971.1"/>
    </source>
</evidence>
<dbReference type="Proteomes" id="UP000694403">
    <property type="component" value="Unplaced"/>
</dbReference>